<dbReference type="InterPro" id="IPR036322">
    <property type="entry name" value="WD40_repeat_dom_sf"/>
</dbReference>
<dbReference type="Proteomes" id="UP000799324">
    <property type="component" value="Unassembled WGS sequence"/>
</dbReference>
<evidence type="ECO:0000256" key="2">
    <source>
        <dbReference type="ARBA" id="ARBA00022737"/>
    </source>
</evidence>
<dbReference type="OrthoDB" id="538223at2759"/>
<feature type="non-terminal residue" evidence="7">
    <location>
        <position position="1"/>
    </location>
</feature>
<proteinExistence type="inferred from homology"/>
<dbReference type="InterPro" id="IPR015943">
    <property type="entry name" value="WD40/YVTN_repeat-like_dom_sf"/>
</dbReference>
<reference evidence="7" key="1">
    <citation type="journal article" date="2020" name="Stud. Mycol.">
        <title>101 Dothideomycetes genomes: a test case for predicting lifestyles and emergence of pathogens.</title>
        <authorList>
            <person name="Haridas S."/>
            <person name="Albert R."/>
            <person name="Binder M."/>
            <person name="Bloem J."/>
            <person name="Labutti K."/>
            <person name="Salamov A."/>
            <person name="Andreopoulos B."/>
            <person name="Baker S."/>
            <person name="Barry K."/>
            <person name="Bills G."/>
            <person name="Bluhm B."/>
            <person name="Cannon C."/>
            <person name="Castanera R."/>
            <person name="Culley D."/>
            <person name="Daum C."/>
            <person name="Ezra D."/>
            <person name="Gonzalez J."/>
            <person name="Henrissat B."/>
            <person name="Kuo A."/>
            <person name="Liang C."/>
            <person name="Lipzen A."/>
            <person name="Lutzoni F."/>
            <person name="Magnuson J."/>
            <person name="Mondo S."/>
            <person name="Nolan M."/>
            <person name="Ohm R."/>
            <person name="Pangilinan J."/>
            <person name="Park H.-J."/>
            <person name="Ramirez L."/>
            <person name="Alfaro M."/>
            <person name="Sun H."/>
            <person name="Tritt A."/>
            <person name="Yoshinaga Y."/>
            <person name="Zwiers L.-H."/>
            <person name="Turgeon B."/>
            <person name="Goodwin S."/>
            <person name="Spatafora J."/>
            <person name="Crous P."/>
            <person name="Grigoriev I."/>
        </authorList>
    </citation>
    <scope>NUCLEOTIDE SEQUENCE</scope>
    <source>
        <strain evidence="7">CBS 122681</strain>
    </source>
</reference>
<name>A0A6A6SH76_9PLEO</name>
<dbReference type="Gene3D" id="2.130.10.10">
    <property type="entry name" value="YVTN repeat-like/Quinoprotein amine dehydrogenase"/>
    <property type="match status" value="1"/>
</dbReference>
<dbReference type="PANTHER" id="PTHR22847">
    <property type="entry name" value="WD40 REPEAT PROTEIN"/>
    <property type="match status" value="1"/>
</dbReference>
<evidence type="ECO:0000256" key="6">
    <source>
        <dbReference type="PROSITE-ProRule" id="PRU00221"/>
    </source>
</evidence>
<comment type="similarity">
    <text evidence="3">Belongs to the WD repeat MDV1/CAF4 family.</text>
</comment>
<dbReference type="PROSITE" id="PS50294">
    <property type="entry name" value="WD_REPEATS_REGION"/>
    <property type="match status" value="1"/>
</dbReference>
<feature type="non-terminal residue" evidence="7">
    <location>
        <position position="98"/>
    </location>
</feature>
<comment type="function">
    <text evidence="5">Involved in mitochondrial fission. Acts as an adapter protein required to form mitochondrial fission complexes. Formation of these complexes is required to promote constriction and fission of the mitochondrial compartment at a late step in mitochondrial division.</text>
</comment>
<dbReference type="EMBL" id="MU004684">
    <property type="protein sequence ID" value="KAF2647116.1"/>
    <property type="molecule type" value="Genomic_DNA"/>
</dbReference>
<evidence type="ECO:0000256" key="5">
    <source>
        <dbReference type="ARBA" id="ARBA00043913"/>
    </source>
</evidence>
<evidence type="ECO:0000256" key="1">
    <source>
        <dbReference type="ARBA" id="ARBA00022574"/>
    </source>
</evidence>
<sequence length="98" mass="10767">FIMSHKGAIENSPLQAYSSALVFSPVCSLIRRHFREEEPQEITIKPSIGDQWSACLQTLEGHSNSVLSVAFLPDSTRLASGSWDNTVKIWDASSGDCL</sequence>
<dbReference type="InterPro" id="IPR001680">
    <property type="entry name" value="WD40_rpt"/>
</dbReference>
<dbReference type="GO" id="GO:1990234">
    <property type="term" value="C:transferase complex"/>
    <property type="evidence" value="ECO:0007669"/>
    <property type="project" value="UniProtKB-ARBA"/>
</dbReference>
<dbReference type="SMART" id="SM00320">
    <property type="entry name" value="WD40"/>
    <property type="match status" value="1"/>
</dbReference>
<dbReference type="PROSITE" id="PS50082">
    <property type="entry name" value="WD_REPEATS_2"/>
    <property type="match status" value="1"/>
</dbReference>
<accession>A0A6A6SH76</accession>
<keyword evidence="1 6" id="KW-0853">WD repeat</keyword>
<dbReference type="PROSITE" id="PS00678">
    <property type="entry name" value="WD_REPEATS_1"/>
    <property type="match status" value="1"/>
</dbReference>
<keyword evidence="8" id="KW-1185">Reference proteome</keyword>
<organism evidence="7 8">
    <name type="scientific">Lophiostoma macrostomum CBS 122681</name>
    <dbReference type="NCBI Taxonomy" id="1314788"/>
    <lineage>
        <taxon>Eukaryota</taxon>
        <taxon>Fungi</taxon>
        <taxon>Dikarya</taxon>
        <taxon>Ascomycota</taxon>
        <taxon>Pezizomycotina</taxon>
        <taxon>Dothideomycetes</taxon>
        <taxon>Pleosporomycetidae</taxon>
        <taxon>Pleosporales</taxon>
        <taxon>Lophiostomataceae</taxon>
        <taxon>Lophiostoma</taxon>
    </lineage>
</organism>
<evidence type="ECO:0000256" key="3">
    <source>
        <dbReference type="ARBA" id="ARBA00038415"/>
    </source>
</evidence>
<dbReference type="SUPFAM" id="SSF50978">
    <property type="entry name" value="WD40 repeat-like"/>
    <property type="match status" value="1"/>
</dbReference>
<feature type="repeat" description="WD" evidence="6">
    <location>
        <begin position="59"/>
        <end position="98"/>
    </location>
</feature>
<dbReference type="AlphaFoldDB" id="A0A6A6SH76"/>
<evidence type="ECO:0000256" key="4">
    <source>
        <dbReference type="ARBA" id="ARBA00039789"/>
    </source>
</evidence>
<protein>
    <recommendedName>
        <fullName evidence="4">Mitochondrial division protein 1</fullName>
    </recommendedName>
</protein>
<keyword evidence="2" id="KW-0677">Repeat</keyword>
<dbReference type="Pfam" id="PF00400">
    <property type="entry name" value="WD40"/>
    <property type="match status" value="1"/>
</dbReference>
<evidence type="ECO:0000313" key="7">
    <source>
        <dbReference type="EMBL" id="KAF2647116.1"/>
    </source>
</evidence>
<dbReference type="PANTHER" id="PTHR22847:SF637">
    <property type="entry name" value="WD REPEAT DOMAIN 5B"/>
    <property type="match status" value="1"/>
</dbReference>
<evidence type="ECO:0000313" key="8">
    <source>
        <dbReference type="Proteomes" id="UP000799324"/>
    </source>
</evidence>
<dbReference type="GO" id="GO:0005634">
    <property type="term" value="C:nucleus"/>
    <property type="evidence" value="ECO:0007669"/>
    <property type="project" value="TreeGrafter"/>
</dbReference>
<gene>
    <name evidence="7" type="ORF">K491DRAFT_579216</name>
</gene>
<dbReference type="InterPro" id="IPR019775">
    <property type="entry name" value="WD40_repeat_CS"/>
</dbReference>